<dbReference type="AlphaFoldDB" id="A0A0N4SX87"/>
<organism evidence="3">
    <name type="scientific">Brugia pahangi</name>
    <name type="common">Filarial nematode worm</name>
    <dbReference type="NCBI Taxonomy" id="6280"/>
    <lineage>
        <taxon>Eukaryota</taxon>
        <taxon>Metazoa</taxon>
        <taxon>Ecdysozoa</taxon>
        <taxon>Nematoda</taxon>
        <taxon>Chromadorea</taxon>
        <taxon>Rhabditida</taxon>
        <taxon>Spirurina</taxon>
        <taxon>Spiruromorpha</taxon>
        <taxon>Filarioidea</taxon>
        <taxon>Onchocercidae</taxon>
        <taxon>Brugia</taxon>
    </lineage>
</organism>
<evidence type="ECO:0000313" key="3">
    <source>
        <dbReference type="WBParaSite" id="BPAG_0000027801-mRNA-1"/>
    </source>
</evidence>
<name>A0A0N4SX87_BRUPA</name>
<reference evidence="1 2" key="2">
    <citation type="submission" date="2018-11" db="EMBL/GenBank/DDBJ databases">
        <authorList>
            <consortium name="Pathogen Informatics"/>
        </authorList>
    </citation>
    <scope>NUCLEOTIDE SEQUENCE [LARGE SCALE GENOMIC DNA]</scope>
</reference>
<dbReference type="Proteomes" id="UP000278627">
    <property type="component" value="Unassembled WGS sequence"/>
</dbReference>
<proteinExistence type="predicted"/>
<dbReference type="EMBL" id="UZAD01000011">
    <property type="protein sequence ID" value="VDN81465.1"/>
    <property type="molecule type" value="Genomic_DNA"/>
</dbReference>
<evidence type="ECO:0000313" key="1">
    <source>
        <dbReference type="EMBL" id="VDN81465.1"/>
    </source>
</evidence>
<keyword evidence="2" id="KW-1185">Reference proteome</keyword>
<evidence type="ECO:0000313" key="2">
    <source>
        <dbReference type="Proteomes" id="UP000278627"/>
    </source>
</evidence>
<dbReference type="WBParaSite" id="BPAG_0000027801-mRNA-1">
    <property type="protein sequence ID" value="BPAG_0000027801-mRNA-1"/>
    <property type="gene ID" value="BPAG_0000027801"/>
</dbReference>
<sequence length="164" mass="18785">MSQQTLQTEEGEVRTVGVISTTISKISWPYSEYPNVPNTHKLNEILGQVVNETEFHLDDCFVFLVDISRLHPNYKHRPTYMHAEAKLNLKDREESASRSSDCRNITGNHLDMTTICNNSLDDAIIFTKNVNGSSWRIERARKGKIGIRQYGNCHIELHKAIDLN</sequence>
<protein>
    <submittedName>
        <fullName evidence="1 3">Uncharacterized protein</fullName>
    </submittedName>
</protein>
<reference evidence="3" key="1">
    <citation type="submission" date="2017-02" db="UniProtKB">
        <authorList>
            <consortium name="WormBaseParasite"/>
        </authorList>
    </citation>
    <scope>IDENTIFICATION</scope>
</reference>
<gene>
    <name evidence="1" type="ORF">BPAG_LOCUS279</name>
</gene>
<accession>A0A0N4SX87</accession>